<dbReference type="OMA" id="AIGETKN"/>
<evidence type="ECO:0000313" key="3">
    <source>
        <dbReference type="Proteomes" id="UP000186698"/>
    </source>
</evidence>
<evidence type="ECO:0000313" key="4">
    <source>
        <dbReference type="RefSeq" id="XP_018086881.1"/>
    </source>
</evidence>
<name>A0A1L8HUA8_XENLA</name>
<evidence type="ECO:0000256" key="1">
    <source>
        <dbReference type="SAM" id="MobiDB-lite"/>
    </source>
</evidence>
<dbReference type="GeneID" id="108699363"/>
<dbReference type="OrthoDB" id="9451445at2759"/>
<protein>
    <submittedName>
        <fullName evidence="4">Transmembrane protein 154</fullName>
    </submittedName>
</protein>
<proteinExistence type="predicted"/>
<feature type="transmembrane region" description="Helical" evidence="2">
    <location>
        <begin position="60"/>
        <end position="80"/>
    </location>
</feature>
<dbReference type="PaxDb" id="8355-A0A1L8HUA8"/>
<dbReference type="PANTHER" id="PTHR36526">
    <property type="entry name" value="TRANSMEMBRANE PROTEIN 154"/>
    <property type="match status" value="1"/>
</dbReference>
<dbReference type="KEGG" id="xla:108699363"/>
<dbReference type="InterPro" id="IPR053087">
    <property type="entry name" value="TMEM154-like"/>
</dbReference>
<keyword evidence="3" id="KW-1185">Reference proteome</keyword>
<gene>
    <name evidence="4" type="primary">LOC108699363</name>
</gene>
<keyword evidence="2" id="KW-1133">Transmembrane helix</keyword>
<dbReference type="PANTHER" id="PTHR36526:SF1">
    <property type="entry name" value="TRANSMEMBRANE PROTEIN 154"/>
    <property type="match status" value="1"/>
</dbReference>
<feature type="compositionally biased region" description="Polar residues" evidence="1">
    <location>
        <begin position="13"/>
        <end position="24"/>
    </location>
</feature>
<dbReference type="CTD" id="108699363"/>
<dbReference type="InterPro" id="IPR028064">
    <property type="entry name" value="TMEM154"/>
</dbReference>
<dbReference type="Bgee" id="108699363">
    <property type="expression patterns" value="Expressed in spleen and 10 other cell types or tissues"/>
</dbReference>
<keyword evidence="2" id="KW-0472">Membrane</keyword>
<dbReference type="Proteomes" id="UP000186698">
    <property type="component" value="Chromosome 1L"/>
</dbReference>
<reference evidence="4" key="1">
    <citation type="submission" date="2025-08" db="UniProtKB">
        <authorList>
            <consortium name="RefSeq"/>
        </authorList>
    </citation>
    <scope>IDENTIFICATION</scope>
    <source>
        <strain evidence="4">J_2021</strain>
        <tissue evidence="4">Erythrocytes</tissue>
    </source>
</reference>
<keyword evidence="2 4" id="KW-0812">Transmembrane</keyword>
<organism evidence="3 4">
    <name type="scientific">Xenopus laevis</name>
    <name type="common">African clawed frog</name>
    <dbReference type="NCBI Taxonomy" id="8355"/>
    <lineage>
        <taxon>Eukaryota</taxon>
        <taxon>Metazoa</taxon>
        <taxon>Chordata</taxon>
        <taxon>Craniata</taxon>
        <taxon>Vertebrata</taxon>
        <taxon>Euteleostomi</taxon>
        <taxon>Amphibia</taxon>
        <taxon>Batrachia</taxon>
        <taxon>Anura</taxon>
        <taxon>Pipoidea</taxon>
        <taxon>Pipidae</taxon>
        <taxon>Xenopodinae</taxon>
        <taxon>Xenopus</taxon>
        <taxon>Xenopus</taxon>
    </lineage>
</organism>
<dbReference type="AlphaFoldDB" id="A0A1L8HUA8"/>
<feature type="compositionally biased region" description="Basic and acidic residues" evidence="1">
    <location>
        <begin position="1"/>
        <end position="10"/>
    </location>
</feature>
<sequence length="150" mass="16749">MSMEVSEHAETSLPATSSEISSTEQPVTLASTVLFAEDSVTAFTENGNESAGGTDLSRTLLFAFPIFILILIIPLIIFIVKHKRVKKTAIGETKNEEKKSPIFEEDTPSVMEIEMEELDKWMNSRKRNGKRLSTLDEENKLHASLCEDES</sequence>
<dbReference type="RefSeq" id="XP_018086881.1">
    <property type="nucleotide sequence ID" value="XM_018231392.2"/>
</dbReference>
<dbReference type="Pfam" id="PF15102">
    <property type="entry name" value="TMEM154"/>
    <property type="match status" value="1"/>
</dbReference>
<accession>A0A1L8HUA8</accession>
<dbReference type="STRING" id="8355.A0A1L8HUA8"/>
<evidence type="ECO:0000256" key="2">
    <source>
        <dbReference type="SAM" id="Phobius"/>
    </source>
</evidence>
<feature type="region of interest" description="Disordered" evidence="1">
    <location>
        <begin position="1"/>
        <end position="24"/>
    </location>
</feature>